<dbReference type="Proteomes" id="UP001168642">
    <property type="component" value="Unassembled WGS sequence"/>
</dbReference>
<evidence type="ECO:0000313" key="2">
    <source>
        <dbReference type="EMBL" id="MDO3695945.1"/>
    </source>
</evidence>
<keyword evidence="1" id="KW-0472">Membrane</keyword>
<gene>
    <name evidence="2" type="ORF">QVZ41_13925</name>
</gene>
<comment type="caution">
    <text evidence="2">The sequence shown here is derived from an EMBL/GenBank/DDBJ whole genome shotgun (WGS) entry which is preliminary data.</text>
</comment>
<organism evidence="2 3">
    <name type="scientific">Wenyingzhuangia gilva</name>
    <dbReference type="NCBI Taxonomy" id="3057677"/>
    <lineage>
        <taxon>Bacteria</taxon>
        <taxon>Pseudomonadati</taxon>
        <taxon>Bacteroidota</taxon>
        <taxon>Flavobacteriia</taxon>
        <taxon>Flavobacteriales</taxon>
        <taxon>Flavobacteriaceae</taxon>
        <taxon>Wenyingzhuangia</taxon>
    </lineage>
</organism>
<sequence>MNKKLKIIIGIIAILIYLSSFFQECYLVNGKTSIGSFGLIAFLLGWLNFDIVGIIWLANPLFIISIILFITTNMKKTPLVLSVASTLIALFFMNVDQIIQNEGGGTGYIDGYLNGYWLWLTSMSLMTISSFINFILNFNLTKRKL</sequence>
<name>A0ABT8VVD7_9FLAO</name>
<evidence type="ECO:0000256" key="1">
    <source>
        <dbReference type="SAM" id="Phobius"/>
    </source>
</evidence>
<feature type="transmembrane region" description="Helical" evidence="1">
    <location>
        <begin position="77"/>
        <end position="95"/>
    </location>
</feature>
<keyword evidence="3" id="KW-1185">Reference proteome</keyword>
<reference evidence="2" key="1">
    <citation type="submission" date="2023-07" db="EMBL/GenBank/DDBJ databases">
        <title>Wenyingzhuangia sp. chi5 genome sequencing and assembly.</title>
        <authorList>
            <person name="Park S."/>
        </authorList>
    </citation>
    <scope>NUCLEOTIDE SEQUENCE</scope>
    <source>
        <strain evidence="2">Chi5</strain>
    </source>
</reference>
<dbReference type="RefSeq" id="WP_302885251.1">
    <property type="nucleotide sequence ID" value="NZ_JAUMIT010000012.1"/>
</dbReference>
<dbReference type="EMBL" id="JAUMIT010000012">
    <property type="protein sequence ID" value="MDO3695945.1"/>
    <property type="molecule type" value="Genomic_DNA"/>
</dbReference>
<feature type="transmembrane region" description="Helical" evidence="1">
    <location>
        <begin position="46"/>
        <end position="70"/>
    </location>
</feature>
<keyword evidence="1" id="KW-1133">Transmembrane helix</keyword>
<feature type="transmembrane region" description="Helical" evidence="1">
    <location>
        <begin position="115"/>
        <end position="136"/>
    </location>
</feature>
<accession>A0ABT8VVD7</accession>
<evidence type="ECO:0000313" key="3">
    <source>
        <dbReference type="Proteomes" id="UP001168642"/>
    </source>
</evidence>
<keyword evidence="1" id="KW-0812">Transmembrane</keyword>
<protein>
    <submittedName>
        <fullName evidence="2">Uncharacterized protein</fullName>
    </submittedName>
</protein>
<proteinExistence type="predicted"/>